<reference evidence="12 13" key="1">
    <citation type="submission" date="2023-10" db="EMBL/GenBank/DDBJ databases">
        <title>Hymenobacter endophyticus sp. nov., an isolate from the leaf tissues of wheat.</title>
        <authorList>
            <person name="Dai Y."/>
        </authorList>
    </citation>
    <scope>NUCLEOTIDE SEQUENCE [LARGE SCALE GENOMIC DNA]</scope>
    <source>
        <strain evidence="12 13">ZK17L-C2</strain>
    </source>
</reference>
<feature type="modified residue" description="4-aspartylphosphate" evidence="5">
    <location>
        <position position="982"/>
    </location>
</feature>
<dbReference type="SUPFAM" id="SSF47384">
    <property type="entry name" value="Homodimeric domain of signal transducing histidine kinase"/>
    <property type="match status" value="1"/>
</dbReference>
<dbReference type="PROSITE" id="PS50109">
    <property type="entry name" value="HIS_KIN"/>
    <property type="match status" value="1"/>
</dbReference>
<dbReference type="SUPFAM" id="SSF52172">
    <property type="entry name" value="CheY-like"/>
    <property type="match status" value="1"/>
</dbReference>
<dbReference type="InterPro" id="IPR003594">
    <property type="entry name" value="HATPase_dom"/>
</dbReference>
<feature type="modified residue" description="Phosphohistidine" evidence="4">
    <location>
        <position position="1143"/>
    </location>
</feature>
<dbReference type="EMBL" id="JAWDJT010000005">
    <property type="protein sequence ID" value="MDU0370701.1"/>
    <property type="molecule type" value="Genomic_DNA"/>
</dbReference>
<keyword evidence="13" id="KW-1185">Reference proteome</keyword>
<evidence type="ECO:0000313" key="13">
    <source>
        <dbReference type="Proteomes" id="UP001250698"/>
    </source>
</evidence>
<dbReference type="SMART" id="SM00091">
    <property type="entry name" value="PAS"/>
    <property type="match status" value="5"/>
</dbReference>
<dbReference type="SUPFAM" id="SSF55874">
    <property type="entry name" value="ATPase domain of HSP90 chaperone/DNA topoisomerase II/histidine kinase"/>
    <property type="match status" value="1"/>
</dbReference>
<dbReference type="PROSITE" id="PS50110">
    <property type="entry name" value="RESPONSE_REGULATORY"/>
    <property type="match status" value="1"/>
</dbReference>
<dbReference type="SMART" id="SM00448">
    <property type="entry name" value="REC"/>
    <property type="match status" value="1"/>
</dbReference>
<dbReference type="SUPFAM" id="SSF55785">
    <property type="entry name" value="PYP-like sensor domain (PAS domain)"/>
    <property type="match status" value="3"/>
</dbReference>
<dbReference type="Gene3D" id="3.40.50.2300">
    <property type="match status" value="1"/>
</dbReference>
<dbReference type="EC" id="2.7.13.3" evidence="2"/>
<dbReference type="CDD" id="cd00130">
    <property type="entry name" value="PAS"/>
    <property type="match status" value="2"/>
</dbReference>
<dbReference type="RefSeq" id="WP_315998182.1">
    <property type="nucleotide sequence ID" value="NZ_JAWDJT010000005.1"/>
</dbReference>
<dbReference type="SMART" id="SM00388">
    <property type="entry name" value="HisKA"/>
    <property type="match status" value="1"/>
</dbReference>
<feature type="domain" description="Response regulatory" evidence="8">
    <location>
        <begin position="933"/>
        <end position="1050"/>
    </location>
</feature>
<dbReference type="CDD" id="cd16922">
    <property type="entry name" value="HATPase_EvgS-ArcB-TorS-like"/>
    <property type="match status" value="1"/>
</dbReference>
<protein>
    <recommendedName>
        <fullName evidence="2">histidine kinase</fullName>
        <ecNumber evidence="2">2.7.13.3</ecNumber>
    </recommendedName>
</protein>
<dbReference type="InterPro" id="IPR005467">
    <property type="entry name" value="His_kinase_dom"/>
</dbReference>
<proteinExistence type="predicted"/>
<feature type="domain" description="PAC" evidence="10">
    <location>
        <begin position="496"/>
        <end position="547"/>
    </location>
</feature>
<evidence type="ECO:0000259" key="9">
    <source>
        <dbReference type="PROSITE" id="PS50112"/>
    </source>
</evidence>
<evidence type="ECO:0000256" key="4">
    <source>
        <dbReference type="PROSITE-ProRule" id="PRU00110"/>
    </source>
</evidence>
<evidence type="ECO:0000256" key="1">
    <source>
        <dbReference type="ARBA" id="ARBA00000085"/>
    </source>
</evidence>
<feature type="domain" description="PAC" evidence="10">
    <location>
        <begin position="364"/>
        <end position="415"/>
    </location>
</feature>
<dbReference type="SUPFAM" id="SSF47226">
    <property type="entry name" value="Histidine-containing phosphotransfer domain, HPT domain"/>
    <property type="match status" value="1"/>
</dbReference>
<accession>A0ABU3TH49</accession>
<dbReference type="Pfam" id="PF08448">
    <property type="entry name" value="PAS_4"/>
    <property type="match status" value="3"/>
</dbReference>
<dbReference type="PRINTS" id="PR00344">
    <property type="entry name" value="BCTRLSENSOR"/>
</dbReference>
<feature type="coiled-coil region" evidence="6">
    <location>
        <begin position="662"/>
        <end position="689"/>
    </location>
</feature>
<dbReference type="SMART" id="SM00086">
    <property type="entry name" value="PAC"/>
    <property type="match status" value="3"/>
</dbReference>
<gene>
    <name evidence="12" type="ORF">ROI90_09880</name>
</gene>
<dbReference type="InterPro" id="IPR036097">
    <property type="entry name" value="HisK_dim/P_sf"/>
</dbReference>
<feature type="domain" description="PAS" evidence="9">
    <location>
        <begin position="423"/>
        <end position="458"/>
    </location>
</feature>
<dbReference type="Gene3D" id="1.10.287.130">
    <property type="match status" value="1"/>
</dbReference>
<dbReference type="CDD" id="cd00082">
    <property type="entry name" value="HisKA"/>
    <property type="match status" value="1"/>
</dbReference>
<evidence type="ECO:0000259" key="11">
    <source>
        <dbReference type="PROSITE" id="PS50894"/>
    </source>
</evidence>
<evidence type="ECO:0000259" key="10">
    <source>
        <dbReference type="PROSITE" id="PS50113"/>
    </source>
</evidence>
<evidence type="ECO:0000313" key="12">
    <source>
        <dbReference type="EMBL" id="MDU0370701.1"/>
    </source>
</evidence>
<dbReference type="PROSITE" id="PS50113">
    <property type="entry name" value="PAC"/>
    <property type="match status" value="2"/>
</dbReference>
<dbReference type="InterPro" id="IPR000700">
    <property type="entry name" value="PAS-assoc_C"/>
</dbReference>
<evidence type="ECO:0000256" key="2">
    <source>
        <dbReference type="ARBA" id="ARBA00012438"/>
    </source>
</evidence>
<evidence type="ECO:0000256" key="5">
    <source>
        <dbReference type="PROSITE-ProRule" id="PRU00169"/>
    </source>
</evidence>
<dbReference type="Gene3D" id="1.20.120.160">
    <property type="entry name" value="HPT domain"/>
    <property type="match status" value="1"/>
</dbReference>
<dbReference type="InterPro" id="IPR036641">
    <property type="entry name" value="HPT_dom_sf"/>
</dbReference>
<dbReference type="Gene3D" id="3.30.565.10">
    <property type="entry name" value="Histidine kinase-like ATPase, C-terminal domain"/>
    <property type="match status" value="1"/>
</dbReference>
<dbReference type="InterPro" id="IPR013656">
    <property type="entry name" value="PAS_4"/>
</dbReference>
<dbReference type="InterPro" id="IPR036890">
    <property type="entry name" value="HATPase_C_sf"/>
</dbReference>
<comment type="caution">
    <text evidence="12">The sequence shown here is derived from an EMBL/GenBank/DDBJ whole genome shotgun (WGS) entry which is preliminary data.</text>
</comment>
<evidence type="ECO:0000259" key="8">
    <source>
        <dbReference type="PROSITE" id="PS50110"/>
    </source>
</evidence>
<dbReference type="CDD" id="cd17546">
    <property type="entry name" value="REC_hyHK_CKI1_RcsC-like"/>
    <property type="match status" value="1"/>
</dbReference>
<dbReference type="InterPro" id="IPR035965">
    <property type="entry name" value="PAS-like_dom_sf"/>
</dbReference>
<dbReference type="InterPro" id="IPR004358">
    <property type="entry name" value="Sig_transdc_His_kin-like_C"/>
</dbReference>
<evidence type="ECO:0000256" key="3">
    <source>
        <dbReference type="ARBA" id="ARBA00022553"/>
    </source>
</evidence>
<keyword evidence="3 5" id="KW-0597">Phosphoprotein</keyword>
<dbReference type="PANTHER" id="PTHR45339">
    <property type="entry name" value="HYBRID SIGNAL TRANSDUCTION HISTIDINE KINASE J"/>
    <property type="match status" value="1"/>
</dbReference>
<dbReference type="InterPro" id="IPR011006">
    <property type="entry name" value="CheY-like_superfamily"/>
</dbReference>
<dbReference type="InterPro" id="IPR000014">
    <property type="entry name" value="PAS"/>
</dbReference>
<dbReference type="Proteomes" id="UP001250698">
    <property type="component" value="Unassembled WGS sequence"/>
</dbReference>
<dbReference type="NCBIfam" id="TIGR00229">
    <property type="entry name" value="sensory_box"/>
    <property type="match status" value="2"/>
</dbReference>
<dbReference type="InterPro" id="IPR008207">
    <property type="entry name" value="Sig_transdc_His_kin_Hpt_dom"/>
</dbReference>
<dbReference type="Pfam" id="PF00512">
    <property type="entry name" value="HisKA"/>
    <property type="match status" value="1"/>
</dbReference>
<dbReference type="PROSITE" id="PS50112">
    <property type="entry name" value="PAS"/>
    <property type="match status" value="2"/>
</dbReference>
<dbReference type="Pfam" id="PF02518">
    <property type="entry name" value="HATPase_c"/>
    <property type="match status" value="1"/>
</dbReference>
<feature type="domain" description="Histidine kinase" evidence="7">
    <location>
        <begin position="689"/>
        <end position="910"/>
    </location>
</feature>
<comment type="catalytic activity">
    <reaction evidence="1">
        <text>ATP + protein L-histidine = ADP + protein N-phospho-L-histidine.</text>
        <dbReference type="EC" id="2.7.13.3"/>
    </reaction>
</comment>
<feature type="coiled-coil region" evidence="6">
    <location>
        <begin position="11"/>
        <end position="45"/>
    </location>
</feature>
<dbReference type="Pfam" id="PF00072">
    <property type="entry name" value="Response_reg"/>
    <property type="match status" value="1"/>
</dbReference>
<dbReference type="InterPro" id="IPR001789">
    <property type="entry name" value="Sig_transdc_resp-reg_receiver"/>
</dbReference>
<sequence length="1206" mass="134364">MSLPSDSAPTLETLIAQLAQERQARQAAEQQVQVVRRQLATSQRTISRLTDSITRLTQNLRVGVLVAHQTGMVALLNQEFCDLVGIEDVPALGGKEQPAQPILEALITQSAKPEHTRQCLAGMRLANERVLGEELELADNTVLELDFIPLSGPNELVAAGYMLSFRDVTQARRAEQYMHSLSRIPGQNPNPVLRLHANGRLMYSNPAAEQLRREYLAPELEPELPKQVYQAALDALANGEQLTRREMWFWGQCYQVAIAPFVDDQYVNLYFTDITPLKDAESRLVEQQEFYETVLNQLPADVVVFDAEHRYRFVNPAAIRDAELRQWIIGHDDFEYATHHGRPLAQAEARRALFNQAVQQRTMVAWEETLVHPEGPRLALRHMQAVFGTQDEVRMVIGYGIDITERHAAVERLRKNEAVLQENQEFVRLVVDTTPSYIWVTDGRGNVLFSNRAFDELVTQSSHREVNVDDFTNPVAAEARAFITTDAQVLATDQELVQETTYTLRDGTTMWLQTVKRPLHRADGSVNVLGISTDITEMRRARQALESNAKQYRDLMHYSQALICTHDLNGTLLSVNPAAAQLVGVAPELLLGCNLRQVLSPELQSELEQYLQRAHEQQELTGLLTLRSPDGRPHHLMYHNYRVEEPDEVPYVIAYGQEITERILAEQELVRAKEQAENTARAKENFLANMSHEIRTPINGILGMAGLLAKTPLNEAQQEHLRILRNSGRHLLTVINDVLDVAKIEAGKLEMEQVAFDICQSIKDGVQSLGYRAEEKGIELRIRPLQLPHPVVIGDPGRLNQILLNLLSNAIKFTDQGHVELGGRLLHDTATELELEFCVRDTGIGISTDKQETIFDSFTQAYADTSRRFGGTGLGLTISRRLVQQLGGRMWVESQEGEGSTFFFTLRLPKGPLNLPTAPVLAPLSYDALRGKRVLLVEDHPVNQQLAMLILESWDVETHIASDGHEALAQLEARLYDVVLMDIQMPGMSGLDVARRLRQHPDPLRASTPVIALTANVMRSDNELYLAAGLDYLSKPFEEDDLYRKLTANLRPTPVAELGPPLHALPTPPVTAEPVSSAVPVVPPASAAPPLYNFSRLRDTARGSTVFMQKVVNSFLTHTPITVAQLQEATAAADWLTVGSLAHKLRPSLQLLGMEATYAPVALLEPFSRPATGPVTATQTELATAATQLISLLNTAVEQLTVATVE</sequence>
<evidence type="ECO:0000259" key="7">
    <source>
        <dbReference type="PROSITE" id="PS50109"/>
    </source>
</evidence>
<dbReference type="SMART" id="SM00387">
    <property type="entry name" value="HATPase_c"/>
    <property type="match status" value="1"/>
</dbReference>
<evidence type="ECO:0000256" key="6">
    <source>
        <dbReference type="SAM" id="Coils"/>
    </source>
</evidence>
<organism evidence="12 13">
    <name type="scientific">Hymenobacter endophyticus</name>
    <dbReference type="NCBI Taxonomy" id="3076335"/>
    <lineage>
        <taxon>Bacteria</taxon>
        <taxon>Pseudomonadati</taxon>
        <taxon>Bacteroidota</taxon>
        <taxon>Cytophagia</taxon>
        <taxon>Cytophagales</taxon>
        <taxon>Hymenobacteraceae</taxon>
        <taxon>Hymenobacter</taxon>
    </lineage>
</organism>
<dbReference type="InterPro" id="IPR001610">
    <property type="entry name" value="PAC"/>
</dbReference>
<dbReference type="PROSITE" id="PS50894">
    <property type="entry name" value="HPT"/>
    <property type="match status" value="1"/>
</dbReference>
<keyword evidence="6" id="KW-0175">Coiled coil</keyword>
<dbReference type="PANTHER" id="PTHR45339:SF5">
    <property type="entry name" value="HISTIDINE KINASE"/>
    <property type="match status" value="1"/>
</dbReference>
<dbReference type="Gene3D" id="3.30.450.20">
    <property type="entry name" value="PAS domain"/>
    <property type="match status" value="4"/>
</dbReference>
<name>A0ABU3TH49_9BACT</name>
<dbReference type="InterPro" id="IPR003661">
    <property type="entry name" value="HisK_dim/P_dom"/>
</dbReference>
<feature type="domain" description="PAS" evidence="9">
    <location>
        <begin position="548"/>
        <end position="618"/>
    </location>
</feature>
<feature type="domain" description="HPt" evidence="11">
    <location>
        <begin position="1104"/>
        <end position="1206"/>
    </location>
</feature>